<reference evidence="1" key="2">
    <citation type="submission" date="2015-06" db="UniProtKB">
        <authorList>
            <consortium name="EnsemblMetazoa"/>
        </authorList>
    </citation>
    <scope>IDENTIFICATION</scope>
</reference>
<protein>
    <submittedName>
        <fullName evidence="1">Uncharacterized protein</fullName>
    </submittedName>
</protein>
<dbReference type="EMBL" id="CAQQ02124524">
    <property type="status" value="NOT_ANNOTATED_CDS"/>
    <property type="molecule type" value="Genomic_DNA"/>
</dbReference>
<accession>T1GXP0</accession>
<proteinExistence type="predicted"/>
<dbReference type="AlphaFoldDB" id="T1GXP0"/>
<dbReference type="EnsemblMetazoa" id="MESCA008593-RA">
    <property type="protein sequence ID" value="MESCA008593-PA"/>
    <property type="gene ID" value="MESCA008593"/>
</dbReference>
<dbReference type="Proteomes" id="UP000015102">
    <property type="component" value="Unassembled WGS sequence"/>
</dbReference>
<evidence type="ECO:0000313" key="1">
    <source>
        <dbReference type="EnsemblMetazoa" id="MESCA008593-PA"/>
    </source>
</evidence>
<name>T1GXP0_MEGSC</name>
<evidence type="ECO:0000313" key="2">
    <source>
        <dbReference type="Proteomes" id="UP000015102"/>
    </source>
</evidence>
<reference evidence="2" key="1">
    <citation type="submission" date="2013-02" db="EMBL/GenBank/DDBJ databases">
        <authorList>
            <person name="Hughes D."/>
        </authorList>
    </citation>
    <scope>NUCLEOTIDE SEQUENCE</scope>
    <source>
        <strain>Durham</strain>
        <strain evidence="2">NC isolate 2 -- Noor lab</strain>
    </source>
</reference>
<dbReference type="HOGENOM" id="CLU_2640961_0_0_1"/>
<dbReference type="EMBL" id="CAQQ02124525">
    <property type="status" value="NOT_ANNOTATED_CDS"/>
    <property type="molecule type" value="Genomic_DNA"/>
</dbReference>
<keyword evidence="2" id="KW-1185">Reference proteome</keyword>
<sequence length="77" mass="8899">MLKKLQNNASPCRNNVIVRSRASCFDTTPYVIQSHLVEFNEIFHSTVNSPRLVSFRNGWIFLLYCKYKSNGDPGYVL</sequence>
<organism evidence="1 2">
    <name type="scientific">Megaselia scalaris</name>
    <name type="common">Humpbacked fly</name>
    <name type="synonym">Phora scalaris</name>
    <dbReference type="NCBI Taxonomy" id="36166"/>
    <lineage>
        <taxon>Eukaryota</taxon>
        <taxon>Metazoa</taxon>
        <taxon>Ecdysozoa</taxon>
        <taxon>Arthropoda</taxon>
        <taxon>Hexapoda</taxon>
        <taxon>Insecta</taxon>
        <taxon>Pterygota</taxon>
        <taxon>Neoptera</taxon>
        <taxon>Endopterygota</taxon>
        <taxon>Diptera</taxon>
        <taxon>Brachycera</taxon>
        <taxon>Muscomorpha</taxon>
        <taxon>Platypezoidea</taxon>
        <taxon>Phoridae</taxon>
        <taxon>Megaseliini</taxon>
        <taxon>Megaselia</taxon>
    </lineage>
</organism>